<reference evidence="1" key="1">
    <citation type="submission" date="2004-12" db="EMBL/GenBank/DDBJ databases">
        <authorList>
            <person name="Town C.D."/>
        </authorList>
    </citation>
    <scope>NUCLEOTIDE SEQUENCE</scope>
</reference>
<dbReference type="EnsemblPlants" id="AES81248">
    <property type="protein sequence ID" value="AES81248"/>
    <property type="gene ID" value="MTR_7g090200"/>
</dbReference>
<gene>
    <name evidence="2" type="ordered locus">MTR_7g090200</name>
    <name evidence="1" type="ORF">MtrDRAFT_AC153128g12v2</name>
</gene>
<reference evidence="2 4" key="4">
    <citation type="journal article" date="2014" name="BMC Genomics">
        <title>An improved genome release (version Mt4.0) for the model legume Medicago truncatula.</title>
        <authorList>
            <person name="Tang H."/>
            <person name="Krishnakumar V."/>
            <person name="Bidwell S."/>
            <person name="Rosen B."/>
            <person name="Chan A."/>
            <person name="Zhou S."/>
            <person name="Gentzbittel L."/>
            <person name="Childs K.L."/>
            <person name="Yandell M."/>
            <person name="Gundlach H."/>
            <person name="Mayer K.F."/>
            <person name="Schwartz D.C."/>
            <person name="Town C.D."/>
        </authorList>
    </citation>
    <scope>GENOME REANNOTATION</scope>
    <source>
        <strain evidence="3 4">cv. Jemalong A17</strain>
    </source>
</reference>
<reference evidence="2 4" key="3">
    <citation type="journal article" date="2011" name="Nature">
        <title>The Medicago genome provides insight into the evolution of rhizobial symbioses.</title>
        <authorList>
            <person name="Young N.D."/>
            <person name="Debelle F."/>
            <person name="Oldroyd G.E."/>
            <person name="Geurts R."/>
            <person name="Cannon S.B."/>
            <person name="Udvardi M.K."/>
            <person name="Benedito V.A."/>
            <person name="Mayer K.F."/>
            <person name="Gouzy J."/>
            <person name="Schoof H."/>
            <person name="Van de Peer Y."/>
            <person name="Proost S."/>
            <person name="Cook D.R."/>
            <person name="Meyers B.C."/>
            <person name="Spannagl M."/>
            <person name="Cheung F."/>
            <person name="De Mita S."/>
            <person name="Krishnakumar V."/>
            <person name="Gundlach H."/>
            <person name="Zhou S."/>
            <person name="Mudge J."/>
            <person name="Bharti A.K."/>
            <person name="Murray J.D."/>
            <person name="Naoumkina M.A."/>
            <person name="Rosen B."/>
            <person name="Silverstein K.A."/>
            <person name="Tang H."/>
            <person name="Rombauts S."/>
            <person name="Zhao P.X."/>
            <person name="Zhou P."/>
            <person name="Barbe V."/>
            <person name="Bardou P."/>
            <person name="Bechner M."/>
            <person name="Bellec A."/>
            <person name="Berger A."/>
            <person name="Berges H."/>
            <person name="Bidwell S."/>
            <person name="Bisseling T."/>
            <person name="Choisne N."/>
            <person name="Couloux A."/>
            <person name="Denny R."/>
            <person name="Deshpande S."/>
            <person name="Dai X."/>
            <person name="Doyle J.J."/>
            <person name="Dudez A.M."/>
            <person name="Farmer A.D."/>
            <person name="Fouteau S."/>
            <person name="Franken C."/>
            <person name="Gibelin C."/>
            <person name="Gish J."/>
            <person name="Goldstein S."/>
            <person name="Gonzalez A.J."/>
            <person name="Green P.J."/>
            <person name="Hallab A."/>
            <person name="Hartog M."/>
            <person name="Hua A."/>
            <person name="Humphray S.J."/>
            <person name="Jeong D.H."/>
            <person name="Jing Y."/>
            <person name="Jocker A."/>
            <person name="Kenton S.M."/>
            <person name="Kim D.J."/>
            <person name="Klee K."/>
            <person name="Lai H."/>
            <person name="Lang C."/>
            <person name="Lin S."/>
            <person name="Macmil S.L."/>
            <person name="Magdelenat G."/>
            <person name="Matthews L."/>
            <person name="McCorrison J."/>
            <person name="Monaghan E.L."/>
            <person name="Mun J.H."/>
            <person name="Najar F.Z."/>
            <person name="Nicholson C."/>
            <person name="Noirot C."/>
            <person name="O'Bleness M."/>
            <person name="Paule C.R."/>
            <person name="Poulain J."/>
            <person name="Prion F."/>
            <person name="Qin B."/>
            <person name="Qu C."/>
            <person name="Retzel E.F."/>
            <person name="Riddle C."/>
            <person name="Sallet E."/>
            <person name="Samain S."/>
            <person name="Samson N."/>
            <person name="Sanders I."/>
            <person name="Saurat O."/>
            <person name="Scarpelli C."/>
            <person name="Schiex T."/>
            <person name="Segurens B."/>
            <person name="Severin A.J."/>
            <person name="Sherrier D.J."/>
            <person name="Shi R."/>
            <person name="Sims S."/>
            <person name="Singer S.R."/>
            <person name="Sinharoy S."/>
            <person name="Sterck L."/>
            <person name="Viollet A."/>
            <person name="Wang B.B."/>
            <person name="Wang K."/>
            <person name="Wang M."/>
            <person name="Wang X."/>
            <person name="Warfsmann J."/>
            <person name="Weissenbach J."/>
            <person name="White D.D."/>
            <person name="White J.D."/>
            <person name="Wiley G.B."/>
            <person name="Wincker P."/>
            <person name="Xing Y."/>
            <person name="Yang L."/>
            <person name="Yao Z."/>
            <person name="Ying F."/>
            <person name="Zhai J."/>
            <person name="Zhou L."/>
            <person name="Zuber A."/>
            <person name="Denarie J."/>
            <person name="Dixon R.A."/>
            <person name="May G.D."/>
            <person name="Schwartz D.C."/>
            <person name="Rogers J."/>
            <person name="Quetier F."/>
            <person name="Town C.D."/>
            <person name="Roe B.A."/>
        </authorList>
    </citation>
    <scope>NUCLEOTIDE SEQUENCE [LARGE SCALE GENOMIC DNA]</scope>
    <source>
        <strain evidence="2">A17</strain>
        <strain evidence="3 4">cv. Jemalong A17</strain>
    </source>
</reference>
<sequence>MPPKKYESRCEKRKRKKRIEKFIQSQKGALNKFLIKEPQQIPIENENVDNVDVGVLENVVTIQKMLEEWLVLSS</sequence>
<proteinExistence type="predicted"/>
<name>A2Q2Z3_MEDTR</name>
<evidence type="ECO:0000313" key="2">
    <source>
        <dbReference type="EMBL" id="AES81248.1"/>
    </source>
</evidence>
<dbReference type="AlphaFoldDB" id="A2Q2Z3"/>
<evidence type="ECO:0000313" key="1">
    <source>
        <dbReference type="EMBL" id="ABN07993.1"/>
    </source>
</evidence>
<evidence type="ECO:0000313" key="4">
    <source>
        <dbReference type="Proteomes" id="UP000002051"/>
    </source>
</evidence>
<dbReference type="EMBL" id="AC153128">
    <property type="protein sequence ID" value="ABN07993.1"/>
    <property type="molecule type" value="Genomic_DNA"/>
</dbReference>
<organism evidence="1">
    <name type="scientific">Medicago truncatula</name>
    <name type="common">Barrel medic</name>
    <name type="synonym">Medicago tribuloides</name>
    <dbReference type="NCBI Taxonomy" id="3880"/>
    <lineage>
        <taxon>Eukaryota</taxon>
        <taxon>Viridiplantae</taxon>
        <taxon>Streptophyta</taxon>
        <taxon>Embryophyta</taxon>
        <taxon>Tracheophyta</taxon>
        <taxon>Spermatophyta</taxon>
        <taxon>Magnoliopsida</taxon>
        <taxon>eudicotyledons</taxon>
        <taxon>Gunneridae</taxon>
        <taxon>Pentapetalae</taxon>
        <taxon>rosids</taxon>
        <taxon>fabids</taxon>
        <taxon>Fabales</taxon>
        <taxon>Fabaceae</taxon>
        <taxon>Papilionoideae</taxon>
        <taxon>50 kb inversion clade</taxon>
        <taxon>NPAAA clade</taxon>
        <taxon>Hologalegina</taxon>
        <taxon>IRL clade</taxon>
        <taxon>Trifolieae</taxon>
        <taxon>Medicago</taxon>
    </lineage>
</organism>
<dbReference type="EMBL" id="CM001223">
    <property type="protein sequence ID" value="AES81248.1"/>
    <property type="molecule type" value="Genomic_DNA"/>
</dbReference>
<reference evidence="3" key="5">
    <citation type="submission" date="2015-04" db="UniProtKB">
        <authorList>
            <consortium name="EnsemblPlants"/>
        </authorList>
    </citation>
    <scope>IDENTIFICATION</scope>
    <source>
        <strain evidence="3">cv. Jemalong A17</strain>
    </source>
</reference>
<evidence type="ECO:0000313" key="3">
    <source>
        <dbReference type="EnsemblPlants" id="AES81248"/>
    </source>
</evidence>
<dbReference type="HOGENOM" id="CLU_2691540_0_0_1"/>
<reference evidence="1" key="2">
    <citation type="submission" date="2007-03" db="EMBL/GenBank/DDBJ databases">
        <authorList>
            <consortium name="The International Medicago Genome Annotation Group"/>
        </authorList>
    </citation>
    <scope>NUCLEOTIDE SEQUENCE</scope>
</reference>
<dbReference type="Proteomes" id="UP000002051">
    <property type="component" value="Unassembled WGS sequence"/>
</dbReference>
<accession>A2Q2Z3</accession>
<dbReference type="PaxDb" id="3880-AES81248"/>
<protein>
    <submittedName>
        <fullName evidence="1 3">Uncharacterized protein</fullName>
    </submittedName>
</protein>
<keyword evidence="4" id="KW-1185">Reference proteome</keyword>